<evidence type="ECO:0000313" key="6">
    <source>
        <dbReference type="EMBL" id="MBL1375880.1"/>
    </source>
</evidence>
<dbReference type="Proteomes" id="UP000638570">
    <property type="component" value="Unassembled WGS sequence"/>
</dbReference>
<dbReference type="InterPro" id="IPR022893">
    <property type="entry name" value="Shikimate_DH_fam"/>
</dbReference>
<evidence type="ECO:0000256" key="3">
    <source>
        <dbReference type="ARBA" id="ARBA00023002"/>
    </source>
</evidence>
<proteinExistence type="predicted"/>
<dbReference type="SUPFAM" id="SSF53223">
    <property type="entry name" value="Aminoacid dehydrogenase-like, N-terminal domain"/>
    <property type="match status" value="1"/>
</dbReference>
<dbReference type="PANTHER" id="PTHR21089:SF1">
    <property type="entry name" value="BIFUNCTIONAL 3-DEHYDROQUINATE DEHYDRATASE_SHIKIMATE DEHYDROGENASE, CHLOROPLASTIC"/>
    <property type="match status" value="1"/>
</dbReference>
<keyword evidence="7" id="KW-1185">Reference proteome</keyword>
<keyword evidence="4" id="KW-0028">Amino-acid biosynthesis</keyword>
<dbReference type="SUPFAM" id="SSF51735">
    <property type="entry name" value="NAD(P)-binding Rossmann-fold domains"/>
    <property type="match status" value="1"/>
</dbReference>
<keyword evidence="2" id="KW-0521">NADP</keyword>
<sequence length="271" mass="28531">MIEKLDGSTRLYLIIGDPIAQVKSPLGVTRQLQDKGLNALVAPLHVTPDDLPAFMAGAGLARNIDGIIVTVPHKFSAYRFCADATPRARFLNAVNIMRRRADGSWYGDMVDGVGYVGALRDKGCAVGGRHGLVVGAGGAGSAIAHSLLEAGVASLAIHDEDRARRDALIARLAGLDLAEVKAGSPRPAGYDLVINATPTGMKAEDPYPIEVEELRASTFVGDVITAPVVSPLVELARARGCGTMLGVDMFAAVCERMVDFLLAGEKERQTG</sequence>
<name>A0ABS1QLY8_9GAMM</name>
<comment type="pathway">
    <text evidence="1">Metabolic intermediate biosynthesis; chorismate biosynthesis; chorismate from D-erythrose 4-phosphate and phosphoenolpyruvate: step 4/7.</text>
</comment>
<dbReference type="InterPro" id="IPR013708">
    <property type="entry name" value="Shikimate_DH-bd_N"/>
</dbReference>
<gene>
    <name evidence="6" type="ORF">JKV55_00850</name>
</gene>
<reference evidence="7" key="1">
    <citation type="submission" date="2021-01" db="EMBL/GenBank/DDBJ databases">
        <title>Genome public.</title>
        <authorList>
            <person name="Liu C."/>
            <person name="Sun Q."/>
        </authorList>
    </citation>
    <scope>NUCLEOTIDE SEQUENCE [LARGE SCALE GENOMIC DNA]</scope>
    <source>
        <strain evidence="7">CGMCC 1.18722</strain>
    </source>
</reference>
<evidence type="ECO:0000256" key="1">
    <source>
        <dbReference type="ARBA" id="ARBA00004871"/>
    </source>
</evidence>
<dbReference type="InterPro" id="IPR046346">
    <property type="entry name" value="Aminoacid_DH-like_N_sf"/>
</dbReference>
<dbReference type="PANTHER" id="PTHR21089">
    <property type="entry name" value="SHIKIMATE DEHYDROGENASE"/>
    <property type="match status" value="1"/>
</dbReference>
<dbReference type="Gene3D" id="3.40.50.720">
    <property type="entry name" value="NAD(P)-binding Rossmann-like Domain"/>
    <property type="match status" value="1"/>
</dbReference>
<protein>
    <recommendedName>
        <fullName evidence="5">Shikimate dehydrogenase substrate binding N-terminal domain-containing protein</fullName>
    </recommendedName>
</protein>
<dbReference type="Gene3D" id="3.40.50.10860">
    <property type="entry name" value="Leucine Dehydrogenase, chain A, domain 1"/>
    <property type="match status" value="1"/>
</dbReference>
<feature type="domain" description="Shikimate dehydrogenase substrate binding N-terminal" evidence="5">
    <location>
        <begin position="14"/>
        <end position="96"/>
    </location>
</feature>
<organism evidence="6 7">
    <name type="scientific">Zobellella iuensis</name>
    <dbReference type="NCBI Taxonomy" id="2803811"/>
    <lineage>
        <taxon>Bacteria</taxon>
        <taxon>Pseudomonadati</taxon>
        <taxon>Pseudomonadota</taxon>
        <taxon>Gammaproteobacteria</taxon>
        <taxon>Aeromonadales</taxon>
        <taxon>Aeromonadaceae</taxon>
        <taxon>Zobellella</taxon>
    </lineage>
</organism>
<dbReference type="InterPro" id="IPR036291">
    <property type="entry name" value="NAD(P)-bd_dom_sf"/>
</dbReference>
<dbReference type="RefSeq" id="WP_202081855.1">
    <property type="nucleotide sequence ID" value="NZ_JAERTZ010000002.1"/>
</dbReference>
<keyword evidence="3" id="KW-0560">Oxidoreductase</keyword>
<evidence type="ECO:0000313" key="7">
    <source>
        <dbReference type="Proteomes" id="UP000638570"/>
    </source>
</evidence>
<dbReference type="Pfam" id="PF08501">
    <property type="entry name" value="Shikimate_dh_N"/>
    <property type="match status" value="1"/>
</dbReference>
<keyword evidence="4" id="KW-0057">Aromatic amino acid biosynthesis</keyword>
<comment type="caution">
    <text evidence="6">The sequence shown here is derived from an EMBL/GenBank/DDBJ whole genome shotgun (WGS) entry which is preliminary data.</text>
</comment>
<evidence type="ECO:0000259" key="5">
    <source>
        <dbReference type="Pfam" id="PF08501"/>
    </source>
</evidence>
<evidence type="ECO:0000256" key="4">
    <source>
        <dbReference type="ARBA" id="ARBA00023141"/>
    </source>
</evidence>
<accession>A0ABS1QLY8</accession>
<dbReference type="EMBL" id="JAERTZ010000002">
    <property type="protein sequence ID" value="MBL1375880.1"/>
    <property type="molecule type" value="Genomic_DNA"/>
</dbReference>
<evidence type="ECO:0000256" key="2">
    <source>
        <dbReference type="ARBA" id="ARBA00022857"/>
    </source>
</evidence>